<keyword evidence="1" id="KW-0472">Membrane</keyword>
<sequence length="109" mass="11726">MIVSRTVARHRIATGTRPGWFGAWSLVAVDALLLFVVMGLAFGAAQGLLHSWPVWAAILALFLVFFIPLQIVLITAALWAAKSRWIGHDDGLEGGASLSVHEDGNLPHS</sequence>
<evidence type="ECO:0000313" key="2">
    <source>
        <dbReference type="EMBL" id="SHF03009.1"/>
    </source>
</evidence>
<keyword evidence="3" id="KW-1185">Reference proteome</keyword>
<feature type="transmembrane region" description="Helical" evidence="1">
    <location>
        <begin position="21"/>
        <end position="42"/>
    </location>
</feature>
<accession>A0A1M4YBG7</accession>
<name>A0A1M4YBG7_LOKAT</name>
<organism evidence="2 3">
    <name type="scientific">Loktanella atrilutea</name>
    <dbReference type="NCBI Taxonomy" id="366533"/>
    <lineage>
        <taxon>Bacteria</taxon>
        <taxon>Pseudomonadati</taxon>
        <taxon>Pseudomonadota</taxon>
        <taxon>Alphaproteobacteria</taxon>
        <taxon>Rhodobacterales</taxon>
        <taxon>Roseobacteraceae</taxon>
        <taxon>Loktanella</taxon>
    </lineage>
</organism>
<keyword evidence="1" id="KW-1133">Transmembrane helix</keyword>
<dbReference type="AlphaFoldDB" id="A0A1M4YBG7"/>
<dbReference type="Proteomes" id="UP000183987">
    <property type="component" value="Unassembled WGS sequence"/>
</dbReference>
<dbReference type="EMBL" id="FQUE01000003">
    <property type="protein sequence ID" value="SHF03009.1"/>
    <property type="molecule type" value="Genomic_DNA"/>
</dbReference>
<evidence type="ECO:0000313" key="3">
    <source>
        <dbReference type="Proteomes" id="UP000183987"/>
    </source>
</evidence>
<evidence type="ECO:0000256" key="1">
    <source>
        <dbReference type="SAM" id="Phobius"/>
    </source>
</evidence>
<protein>
    <submittedName>
        <fullName evidence="2">Uncharacterized protein</fullName>
    </submittedName>
</protein>
<dbReference type="STRING" id="366533.SAMN05444339_10361"/>
<dbReference type="RefSeq" id="WP_072856748.1">
    <property type="nucleotide sequence ID" value="NZ_FQUE01000003.1"/>
</dbReference>
<reference evidence="3" key="1">
    <citation type="submission" date="2016-11" db="EMBL/GenBank/DDBJ databases">
        <authorList>
            <person name="Varghese N."/>
            <person name="Submissions S."/>
        </authorList>
    </citation>
    <scope>NUCLEOTIDE SEQUENCE [LARGE SCALE GENOMIC DNA]</scope>
    <source>
        <strain evidence="3">DSM 29326</strain>
    </source>
</reference>
<feature type="transmembrane region" description="Helical" evidence="1">
    <location>
        <begin position="54"/>
        <end position="79"/>
    </location>
</feature>
<gene>
    <name evidence="2" type="ORF">SAMN05444339_10361</name>
</gene>
<proteinExistence type="predicted"/>
<dbReference type="OrthoDB" id="7652294at2"/>
<keyword evidence="1" id="KW-0812">Transmembrane</keyword>